<comment type="caution">
    <text evidence="1">The sequence shown here is derived from an EMBL/GenBank/DDBJ whole genome shotgun (WGS) entry which is preliminary data.</text>
</comment>
<organism evidence="1 2">
    <name type="scientific">Chitinophaga cymbidii</name>
    <dbReference type="NCBI Taxonomy" id="1096750"/>
    <lineage>
        <taxon>Bacteria</taxon>
        <taxon>Pseudomonadati</taxon>
        <taxon>Bacteroidota</taxon>
        <taxon>Chitinophagia</taxon>
        <taxon>Chitinophagales</taxon>
        <taxon>Chitinophagaceae</taxon>
        <taxon>Chitinophaga</taxon>
    </lineage>
</organism>
<dbReference type="Proteomes" id="UP000321436">
    <property type="component" value="Unassembled WGS sequence"/>
</dbReference>
<evidence type="ECO:0000313" key="1">
    <source>
        <dbReference type="EMBL" id="GEP98562.1"/>
    </source>
</evidence>
<evidence type="ECO:0000313" key="2">
    <source>
        <dbReference type="Proteomes" id="UP000321436"/>
    </source>
</evidence>
<dbReference type="EMBL" id="BKAU01000007">
    <property type="protein sequence ID" value="GEP98562.1"/>
    <property type="molecule type" value="Genomic_DNA"/>
</dbReference>
<gene>
    <name evidence="1" type="ORF">CCY01nite_48220</name>
</gene>
<sequence length="260" mass="29509">MLELPSSTALTPYSLSVGYNKTTVLIFPAPIKDADRGRQDIIVSRQAGVGNVLKVKAARKDFEPSSLHVFTADGKVYSFEITFGAGSGGTFDLSRLAASTGRAAQHMPLIFPEMEDGMPDTQLRLCKVEAGQPFFRKTARNHQLRLRLLSIHFDQDRLYFRYRIWNKSSLPYFIDFTRMYISDGRQVKRATAQQQELVPDITAGSKMVPGHSSAELVFVVKRFTIPKGKKFQLEIYEKDGGRNIQMEVRNRHLYKARPLF</sequence>
<dbReference type="Pfam" id="PF13595">
    <property type="entry name" value="DUF4138"/>
    <property type="match status" value="1"/>
</dbReference>
<proteinExistence type="predicted"/>
<dbReference type="AlphaFoldDB" id="A0A512RSA2"/>
<reference evidence="1 2" key="1">
    <citation type="submission" date="2019-07" db="EMBL/GenBank/DDBJ databases">
        <title>Whole genome shotgun sequence of Chitinophaga cymbidii NBRC 109752.</title>
        <authorList>
            <person name="Hosoyama A."/>
            <person name="Uohara A."/>
            <person name="Ohji S."/>
            <person name="Ichikawa N."/>
        </authorList>
    </citation>
    <scope>NUCLEOTIDE SEQUENCE [LARGE SCALE GENOMIC DNA]</scope>
    <source>
        <strain evidence="1 2">NBRC 109752</strain>
    </source>
</reference>
<keyword evidence="2" id="KW-1185">Reference proteome</keyword>
<name>A0A512RSA2_9BACT</name>
<accession>A0A512RSA2</accession>
<protein>
    <submittedName>
        <fullName evidence="1">Conjugative transposon protein TraN</fullName>
    </submittedName>
</protein>
<dbReference type="InterPro" id="IPR022298">
    <property type="entry name" value="Conjug_transposon_TraN"/>
</dbReference>